<dbReference type="SUPFAM" id="SSF48576">
    <property type="entry name" value="Terpenoid synthases"/>
    <property type="match status" value="1"/>
</dbReference>
<dbReference type="GO" id="GO:0051996">
    <property type="term" value="F:squalene synthase [NAD(P)H] activity"/>
    <property type="evidence" value="ECO:0007669"/>
    <property type="project" value="InterPro"/>
</dbReference>
<dbReference type="PANTHER" id="PTHR11626:SF2">
    <property type="entry name" value="SQUALENE SYNTHASE"/>
    <property type="match status" value="1"/>
</dbReference>
<accession>A0A917WQ07</accession>
<dbReference type="InterPro" id="IPR002060">
    <property type="entry name" value="Squ/phyt_synthse"/>
</dbReference>
<name>A0A917WQ07_9BACI</name>
<protein>
    <recommendedName>
        <fullName evidence="3">Phytoene synthase</fullName>
    </recommendedName>
</protein>
<dbReference type="EMBL" id="BMLG01000001">
    <property type="protein sequence ID" value="GGM22142.1"/>
    <property type="molecule type" value="Genomic_DNA"/>
</dbReference>
<dbReference type="AlphaFoldDB" id="A0A917WQ07"/>
<dbReference type="GO" id="GO:0045338">
    <property type="term" value="P:farnesyl diphosphate metabolic process"/>
    <property type="evidence" value="ECO:0007669"/>
    <property type="project" value="InterPro"/>
</dbReference>
<dbReference type="InterPro" id="IPR044844">
    <property type="entry name" value="Trans_IPPS_euk-type"/>
</dbReference>
<dbReference type="InterPro" id="IPR008949">
    <property type="entry name" value="Isoprenoid_synthase_dom_sf"/>
</dbReference>
<organism evidence="1 2">
    <name type="scientific">Paraliobacillus quinghaiensis</name>
    <dbReference type="NCBI Taxonomy" id="470815"/>
    <lineage>
        <taxon>Bacteria</taxon>
        <taxon>Bacillati</taxon>
        <taxon>Bacillota</taxon>
        <taxon>Bacilli</taxon>
        <taxon>Bacillales</taxon>
        <taxon>Bacillaceae</taxon>
        <taxon>Paraliobacillus</taxon>
    </lineage>
</organism>
<keyword evidence="2" id="KW-1185">Reference proteome</keyword>
<dbReference type="Proteomes" id="UP000618460">
    <property type="component" value="Unassembled WGS sequence"/>
</dbReference>
<reference evidence="1" key="2">
    <citation type="submission" date="2020-09" db="EMBL/GenBank/DDBJ databases">
        <authorList>
            <person name="Sun Q."/>
            <person name="Zhou Y."/>
        </authorList>
    </citation>
    <scope>NUCLEOTIDE SEQUENCE</scope>
    <source>
        <strain evidence="1">CGMCC 1.6333</strain>
    </source>
</reference>
<comment type="caution">
    <text evidence="1">The sequence shown here is derived from an EMBL/GenBank/DDBJ whole genome shotgun (WGS) entry which is preliminary data.</text>
</comment>
<evidence type="ECO:0008006" key="3">
    <source>
        <dbReference type="Google" id="ProtNLM"/>
    </source>
</evidence>
<dbReference type="Pfam" id="PF00494">
    <property type="entry name" value="SQS_PSY"/>
    <property type="match status" value="1"/>
</dbReference>
<dbReference type="PANTHER" id="PTHR11626">
    <property type="entry name" value="FARNESYL-DIPHOSPHATE FARNESYLTRANSFERASE"/>
    <property type="match status" value="1"/>
</dbReference>
<reference evidence="1" key="1">
    <citation type="journal article" date="2014" name="Int. J. Syst. Evol. Microbiol.">
        <title>Complete genome sequence of Corynebacterium casei LMG S-19264T (=DSM 44701T), isolated from a smear-ripened cheese.</title>
        <authorList>
            <consortium name="US DOE Joint Genome Institute (JGI-PGF)"/>
            <person name="Walter F."/>
            <person name="Albersmeier A."/>
            <person name="Kalinowski J."/>
            <person name="Ruckert C."/>
        </authorList>
    </citation>
    <scope>NUCLEOTIDE SEQUENCE</scope>
    <source>
        <strain evidence="1">CGMCC 1.6333</strain>
    </source>
</reference>
<dbReference type="Gene3D" id="1.10.600.10">
    <property type="entry name" value="Farnesyl Diphosphate Synthase"/>
    <property type="match status" value="1"/>
</dbReference>
<gene>
    <name evidence="1" type="ORF">GCM10011351_05020</name>
</gene>
<dbReference type="RefSeq" id="WP_229666591.1">
    <property type="nucleotide sequence ID" value="NZ_BMLG01000001.1"/>
</dbReference>
<proteinExistence type="predicted"/>
<sequence length="273" mass="31432">MIENKKLHKEAMHVLKLTSRTFYIPINLLEPTLKNTVASAYLCMRAIDEIEDHEMLDPKTKQALLYATSALLNNENGFDVVKYRQLLKEYESILPEVTLRLGDWIMICPEGIVGKVKESTSIMANGMADWAGKGWYIRSEEELNDYTYYVAGLVGVMLSDIWKWYDNTETDTDLAIAFGRGLQSVNILRNQQEDHERGVNFIPDEWELDDMFHYATQNLSLGKKYMKDINNRNILLFCKIPLALAEKTLKALKNGREKISRKEVETIVGEITK</sequence>
<evidence type="ECO:0000313" key="2">
    <source>
        <dbReference type="Proteomes" id="UP000618460"/>
    </source>
</evidence>
<evidence type="ECO:0000313" key="1">
    <source>
        <dbReference type="EMBL" id="GGM22142.1"/>
    </source>
</evidence>